<dbReference type="RefSeq" id="YP_009546689.1">
    <property type="nucleotide sequence ID" value="NC_040159.1"/>
</dbReference>
<proteinExistence type="predicted"/>
<dbReference type="GO" id="GO:0004519">
    <property type="term" value="F:endonuclease activity"/>
    <property type="evidence" value="ECO:0007669"/>
    <property type="project" value="UniProtKB-KW"/>
</dbReference>
<accession>A0A3G2Z7Q6</accession>
<name>A0A3G2Z7Q6_9LECA</name>
<feature type="domain" description="Homing endonuclease LAGLIDADG" evidence="1">
    <location>
        <begin position="122"/>
        <end position="181"/>
    </location>
</feature>
<dbReference type="Gene3D" id="3.10.28.10">
    <property type="entry name" value="Homing endonucleases"/>
    <property type="match status" value="2"/>
</dbReference>
<dbReference type="GeneID" id="38575575"/>
<keyword evidence="2" id="KW-0255">Endonuclease</keyword>
<sequence length="185" mass="20873">MSYECSINNSWNEWLAGVIDGDGCLLVSKSGYTSCEITMGLEDEHALAIIKQKLGGSIKLRSGVKALRYRLHNKKGMVELINRINGNIRHTSRIKQLDLICSILKINIKYPSDLTINNGWFSGFFDADGTITYSIKNNHPQLTISVTNKLLVDVVAFKDIFSGNIYYDKGQNGYYKWSIQSRIDI</sequence>
<dbReference type="PANTHER" id="PTHR37520:SF1">
    <property type="entry name" value="INTRON-ENCODED DNA ENDONUCLEASE AI2A-RELATED"/>
    <property type="match status" value="1"/>
</dbReference>
<gene>
    <name evidence="2" type="primary">intronic LAGLIDADG</name>
</gene>
<dbReference type="Pfam" id="PF00961">
    <property type="entry name" value="LAGLIDADG_1"/>
    <property type="match status" value="2"/>
</dbReference>
<keyword evidence="2" id="KW-0378">Hydrolase</keyword>
<evidence type="ECO:0000259" key="1">
    <source>
        <dbReference type="Pfam" id="PF00961"/>
    </source>
</evidence>
<feature type="domain" description="Homing endonuclease LAGLIDADG" evidence="1">
    <location>
        <begin position="15"/>
        <end position="103"/>
    </location>
</feature>
<dbReference type="InterPro" id="IPR004860">
    <property type="entry name" value="LAGLIDADG_dom"/>
</dbReference>
<protein>
    <submittedName>
        <fullName evidence="2">LAGLIDADG homing endonuclease</fullName>
    </submittedName>
</protein>
<dbReference type="EMBL" id="MG711806">
    <property type="protein sequence ID" value="AYP35429.1"/>
    <property type="molecule type" value="Genomic_DNA"/>
</dbReference>
<dbReference type="AlphaFoldDB" id="A0A3G2Z7Q6"/>
<reference evidence="2" key="1">
    <citation type="submission" date="2017-12" db="EMBL/GenBank/DDBJ databases">
        <title>The complete mitochondrial genome of the lichenized fungus Heterodermia speciosa.</title>
        <authorList>
            <person name="Baker C.F."/>
            <person name="Keepers K.G."/>
            <person name="Pogoda C.S."/>
            <person name="Tripp E.A."/>
            <person name="Lendemer J.C."/>
            <person name="Kane N.C."/>
        </authorList>
    </citation>
    <scope>NUCLEOTIDE SEQUENCE</scope>
</reference>
<keyword evidence="2" id="KW-0496">Mitochondrion</keyword>
<organism evidence="2">
    <name type="scientific">Heterodermia speciosa</name>
    <dbReference type="NCBI Taxonomy" id="116794"/>
    <lineage>
        <taxon>Eukaryota</taxon>
        <taxon>Fungi</taxon>
        <taxon>Dikarya</taxon>
        <taxon>Ascomycota</taxon>
        <taxon>Pezizomycotina</taxon>
        <taxon>Lecanoromycetes</taxon>
        <taxon>OSLEUM clade</taxon>
        <taxon>Lecanoromycetidae</taxon>
        <taxon>Caliciales</taxon>
        <taxon>Physciaceae</taxon>
        <taxon>Heterodermia</taxon>
    </lineage>
</organism>
<keyword evidence="2" id="KW-0540">Nuclease</keyword>
<dbReference type="InterPro" id="IPR027434">
    <property type="entry name" value="Homing_endonucl"/>
</dbReference>
<dbReference type="PANTHER" id="PTHR37520">
    <property type="entry name" value="INTRON-ENCODED DNA ENDONUCLEASE AI2A-RELATED"/>
    <property type="match status" value="1"/>
</dbReference>
<evidence type="ECO:0000313" key="2">
    <source>
        <dbReference type="EMBL" id="AYP35429.1"/>
    </source>
</evidence>
<geneLocation type="mitochondrion" evidence="2"/>
<dbReference type="SUPFAM" id="SSF55608">
    <property type="entry name" value="Homing endonucleases"/>
    <property type="match status" value="2"/>
</dbReference>